<dbReference type="GO" id="GO:0004347">
    <property type="term" value="F:glucose-6-phosphate isomerase activity"/>
    <property type="evidence" value="ECO:0007669"/>
    <property type="project" value="UniProtKB-EC"/>
</dbReference>
<dbReference type="EC" id="5.3.1.9" evidence="7"/>
<gene>
    <name evidence="7" type="primary">pgi</name>
    <name evidence="9" type="ORF">ACFO4R_02850</name>
</gene>
<sequence length="430" mass="48015">MKEISLDYRYTQGIIGDEEIEQMMVYAEMAETILEEGDGAGNDFLGWKNLPASYDREEFERIKKAAQKIQSNSDYLVTIGIGGSYLGAKAVIEALQNPYGEPKTKVLFSGNSISGTDLAQLVEFLKDKQWSINVISKSGTTTEPAISFRILKNELESKYGKEEARERIYVTTDARRGALKTLCDKEGYESFVIADNIGGRYSVLTAVGLLPIAVAGFDIDKLMEGAGSSMRDMREKQGKNNLCRLYAALRNILYNKGKHIEILVSYEPRLAYLSEWYKQLFGESEGKDGKGIFPASAVFSTDLHSMGQYIQDGKRVLFETVLRINEPSADIVLPEVEEDLDGLNYIAGKTVDEVNRIALEATATAHLSGGVPNIIIDVPKWDEYHLGYLLYFFERSCAISGYLLAVNPFDQPGVEEYKKTMFRMLGKPGY</sequence>
<dbReference type="PANTHER" id="PTHR11469:SF1">
    <property type="entry name" value="GLUCOSE-6-PHOSPHATE ISOMERASE"/>
    <property type="match status" value="1"/>
</dbReference>
<dbReference type="PROSITE" id="PS00174">
    <property type="entry name" value="P_GLUCOSE_ISOMERASE_2"/>
    <property type="match status" value="1"/>
</dbReference>
<dbReference type="InterPro" id="IPR035482">
    <property type="entry name" value="SIS_PGI_2"/>
</dbReference>
<dbReference type="NCBIfam" id="NF010697">
    <property type="entry name" value="PRK14097.1"/>
    <property type="match status" value="1"/>
</dbReference>
<dbReference type="SUPFAM" id="SSF53697">
    <property type="entry name" value="SIS domain"/>
    <property type="match status" value="1"/>
</dbReference>
<dbReference type="InterPro" id="IPR046348">
    <property type="entry name" value="SIS_dom_sf"/>
</dbReference>
<dbReference type="CDD" id="cd05015">
    <property type="entry name" value="SIS_PGI_1"/>
    <property type="match status" value="1"/>
</dbReference>
<keyword evidence="4 7" id="KW-0324">Glycolysis</keyword>
<accession>A0ABV9QI60</accession>
<comment type="function">
    <text evidence="7">Catalyzes the reversible isomerization of glucose-6-phosphate to fructose-6-phosphate.</text>
</comment>
<dbReference type="InterPro" id="IPR035476">
    <property type="entry name" value="SIS_PGI_1"/>
</dbReference>
<reference evidence="10" key="1">
    <citation type="journal article" date="2019" name="Int. J. Syst. Evol. Microbiol.">
        <title>The Global Catalogue of Microorganisms (GCM) 10K type strain sequencing project: providing services to taxonomists for standard genome sequencing and annotation.</title>
        <authorList>
            <consortium name="The Broad Institute Genomics Platform"/>
            <consortium name="The Broad Institute Genome Sequencing Center for Infectious Disease"/>
            <person name="Wu L."/>
            <person name="Ma J."/>
        </authorList>
    </citation>
    <scope>NUCLEOTIDE SEQUENCE [LARGE SCALE GENOMIC DNA]</scope>
    <source>
        <strain evidence="10">CCUG 46385</strain>
    </source>
</reference>
<dbReference type="Pfam" id="PF00342">
    <property type="entry name" value="PGI"/>
    <property type="match status" value="1"/>
</dbReference>
<evidence type="ECO:0000313" key="9">
    <source>
        <dbReference type="EMBL" id="MFC4804012.1"/>
    </source>
</evidence>
<evidence type="ECO:0000313" key="10">
    <source>
        <dbReference type="Proteomes" id="UP001595916"/>
    </source>
</evidence>
<comment type="caution">
    <text evidence="9">The sequence shown here is derived from an EMBL/GenBank/DDBJ whole genome shotgun (WGS) entry which is preliminary data.</text>
</comment>
<keyword evidence="5 7" id="KW-0413">Isomerase</keyword>
<keyword evidence="3 7" id="KW-0312">Gluconeogenesis</keyword>
<proteinExistence type="inferred from homology"/>
<dbReference type="RefSeq" id="WP_379787492.1">
    <property type="nucleotide sequence ID" value="NZ_JBHSHL010000009.1"/>
</dbReference>
<dbReference type="Gene3D" id="3.40.50.10490">
    <property type="entry name" value="Glucose-6-phosphate isomerase like protein, domain 1"/>
    <property type="match status" value="2"/>
</dbReference>
<keyword evidence="7" id="KW-0963">Cytoplasm</keyword>
<comment type="pathway">
    <text evidence="7">Carbohydrate biosynthesis; gluconeogenesis.</text>
</comment>
<dbReference type="PANTHER" id="PTHR11469">
    <property type="entry name" value="GLUCOSE-6-PHOSPHATE ISOMERASE"/>
    <property type="match status" value="1"/>
</dbReference>
<evidence type="ECO:0000256" key="1">
    <source>
        <dbReference type="ARBA" id="ARBA00004926"/>
    </source>
</evidence>
<comment type="catalytic activity">
    <reaction evidence="6 7 8">
        <text>alpha-D-glucose 6-phosphate = beta-D-fructose 6-phosphate</text>
        <dbReference type="Rhea" id="RHEA:11816"/>
        <dbReference type="ChEBI" id="CHEBI:57634"/>
        <dbReference type="ChEBI" id="CHEBI:58225"/>
        <dbReference type="EC" id="5.3.1.9"/>
    </reaction>
</comment>
<feature type="active site" description="Proton donor" evidence="7">
    <location>
        <position position="283"/>
    </location>
</feature>
<protein>
    <recommendedName>
        <fullName evidence="7">Glucose-6-phosphate isomerase</fullName>
        <shortName evidence="7">GPI</shortName>
        <ecNumber evidence="7">5.3.1.9</ecNumber>
    </recommendedName>
    <alternativeName>
        <fullName evidence="7">Phosphoglucose isomerase</fullName>
        <shortName evidence="7">PGI</shortName>
    </alternativeName>
    <alternativeName>
        <fullName evidence="7">Phosphohexose isomerase</fullName>
        <shortName evidence="7">PHI</shortName>
    </alternativeName>
</protein>
<dbReference type="PRINTS" id="PR00662">
    <property type="entry name" value="G6PISOMERASE"/>
</dbReference>
<evidence type="ECO:0000256" key="3">
    <source>
        <dbReference type="ARBA" id="ARBA00022432"/>
    </source>
</evidence>
<dbReference type="Proteomes" id="UP001595916">
    <property type="component" value="Unassembled WGS sequence"/>
</dbReference>
<dbReference type="PROSITE" id="PS00765">
    <property type="entry name" value="P_GLUCOSE_ISOMERASE_1"/>
    <property type="match status" value="1"/>
</dbReference>
<feature type="active site" evidence="7">
    <location>
        <position position="418"/>
    </location>
</feature>
<evidence type="ECO:0000256" key="4">
    <source>
        <dbReference type="ARBA" id="ARBA00023152"/>
    </source>
</evidence>
<dbReference type="InterPro" id="IPR001672">
    <property type="entry name" value="G6P_Isomerase"/>
</dbReference>
<evidence type="ECO:0000256" key="7">
    <source>
        <dbReference type="HAMAP-Rule" id="MF_00473"/>
    </source>
</evidence>
<organism evidence="9 10">
    <name type="scientific">Filifactor villosus</name>
    <dbReference type="NCBI Taxonomy" id="29374"/>
    <lineage>
        <taxon>Bacteria</taxon>
        <taxon>Bacillati</taxon>
        <taxon>Bacillota</taxon>
        <taxon>Clostridia</taxon>
        <taxon>Peptostreptococcales</taxon>
        <taxon>Filifactoraceae</taxon>
        <taxon>Filifactor</taxon>
    </lineage>
</organism>
<evidence type="ECO:0000256" key="5">
    <source>
        <dbReference type="ARBA" id="ARBA00023235"/>
    </source>
</evidence>
<dbReference type="InterPro" id="IPR018189">
    <property type="entry name" value="Phosphoglucose_isomerase_CS"/>
</dbReference>
<evidence type="ECO:0000256" key="6">
    <source>
        <dbReference type="ARBA" id="ARBA00029321"/>
    </source>
</evidence>
<dbReference type="CDD" id="cd05016">
    <property type="entry name" value="SIS_PGI_2"/>
    <property type="match status" value="1"/>
</dbReference>
<dbReference type="HAMAP" id="MF_00473">
    <property type="entry name" value="G6P_isomerase"/>
    <property type="match status" value="1"/>
</dbReference>
<name>A0ABV9QI60_9FIRM</name>
<comment type="caution">
    <text evidence="7">Lacks conserved residue(s) required for the propagation of feature annotation.</text>
</comment>
<evidence type="ECO:0000256" key="8">
    <source>
        <dbReference type="RuleBase" id="RU000612"/>
    </source>
</evidence>
<dbReference type="PROSITE" id="PS51463">
    <property type="entry name" value="P_GLUCOSE_ISOMERASE_3"/>
    <property type="match status" value="1"/>
</dbReference>
<comment type="similarity">
    <text evidence="2 7 8">Belongs to the GPI family.</text>
</comment>
<keyword evidence="10" id="KW-1185">Reference proteome</keyword>
<dbReference type="EMBL" id="JBHSHL010000009">
    <property type="protein sequence ID" value="MFC4804012.1"/>
    <property type="molecule type" value="Genomic_DNA"/>
</dbReference>
<comment type="pathway">
    <text evidence="1 7 8">Carbohydrate degradation; glycolysis; D-glyceraldehyde 3-phosphate and glycerone phosphate from D-glucose: step 2/4.</text>
</comment>
<evidence type="ECO:0000256" key="2">
    <source>
        <dbReference type="ARBA" id="ARBA00006604"/>
    </source>
</evidence>
<comment type="subcellular location">
    <subcellularLocation>
        <location evidence="7">Cytoplasm</location>
    </subcellularLocation>
</comment>